<name>A0A0M7ANM9_9HYPH</name>
<gene>
    <name evidence="1" type="ORF">LAX5112_04688</name>
</gene>
<protein>
    <submittedName>
        <fullName evidence="1">Uncharacterized protein</fullName>
    </submittedName>
</protein>
<evidence type="ECO:0000313" key="2">
    <source>
        <dbReference type="Proteomes" id="UP000053235"/>
    </source>
</evidence>
<dbReference type="Proteomes" id="UP000053235">
    <property type="component" value="Unassembled WGS sequence"/>
</dbReference>
<dbReference type="AlphaFoldDB" id="A0A0M7ANM9"/>
<reference evidence="2" key="1">
    <citation type="submission" date="2015-07" db="EMBL/GenBank/DDBJ databases">
        <authorList>
            <person name="Rodrigo-Torres Lidia"/>
            <person name="Arahal R.David."/>
        </authorList>
    </citation>
    <scope>NUCLEOTIDE SEQUENCE [LARGE SCALE GENOMIC DNA]</scope>
    <source>
        <strain evidence="2">CECT 5112</strain>
    </source>
</reference>
<proteinExistence type="predicted"/>
<dbReference type="EMBL" id="CXWD01000028">
    <property type="protein sequence ID" value="CTQ76725.1"/>
    <property type="molecule type" value="Genomic_DNA"/>
</dbReference>
<keyword evidence="2" id="KW-1185">Reference proteome</keyword>
<sequence length="170" mass="18234">MKAIKLLTLTLLLVGCQTGLKEGTLVSSFPPEGWETTVTDSRTQYLCNPPACASTELILVDDLPIAGLSEKLIRDGKVGPDVVAKVDAYVTKARKGAYKAEAALPVSTDSYAGFRHKATLTEDGKIIFMAGQSIVQGSRGVIVLSLAHDNETAERNLNSYLIATKVERPQ</sequence>
<evidence type="ECO:0000313" key="1">
    <source>
        <dbReference type="EMBL" id="CTQ76725.1"/>
    </source>
</evidence>
<dbReference type="RefSeq" id="WP_055673870.1">
    <property type="nucleotide sequence ID" value="NZ_CXWD01000028.1"/>
</dbReference>
<organism evidence="1 2">
    <name type="scientific">Roseibium alexandrii</name>
    <dbReference type="NCBI Taxonomy" id="388408"/>
    <lineage>
        <taxon>Bacteria</taxon>
        <taxon>Pseudomonadati</taxon>
        <taxon>Pseudomonadota</taxon>
        <taxon>Alphaproteobacteria</taxon>
        <taxon>Hyphomicrobiales</taxon>
        <taxon>Stappiaceae</taxon>
        <taxon>Roseibium</taxon>
    </lineage>
</organism>
<dbReference type="STRING" id="388408.LAX5112_04688"/>
<dbReference type="PROSITE" id="PS51257">
    <property type="entry name" value="PROKAR_LIPOPROTEIN"/>
    <property type="match status" value="1"/>
</dbReference>
<accession>A0A0M7ANM9</accession>